<evidence type="ECO:0000259" key="2">
    <source>
        <dbReference type="PROSITE" id="PS50931"/>
    </source>
</evidence>
<dbReference type="Gene3D" id="1.10.10.10">
    <property type="entry name" value="Winged helix-like DNA-binding domain superfamily/Winged helix DNA-binding domain"/>
    <property type="match status" value="1"/>
</dbReference>
<proteinExistence type="predicted"/>
<feature type="domain" description="HTH lysR-type" evidence="2">
    <location>
        <begin position="788"/>
        <end position="842"/>
    </location>
</feature>
<name>A0ABW0XWG3_9ACTN</name>
<sequence length="880" mass="97980">MTSGLRTLPIRVAPLPGEALDSWLETLAHRSMVSFREILIALGLPGRRDGNLPDLTRYLESDQAEQAAAVSGVPADRLHAMTLRQYDGHALVLHPHRRTVNRMQLWGRNGSRYCPRCLHEHDGRWQLRWRLPWSFACTRHRILLPHACPSCNQRTRHGRVSIFRDLPPHQCPTTLKPSGALCQTDLTLAPAAALREDSPELASQRLINDLLDRVEQGQAQSLPAPRMIFNDLRALASWVLRIAEPDDFPTLDPHVEQACQAYAGDGQFSPTSAAVTAGGLTRAVHILQQGSDKTNIATLRTLLERDGERLDLMPLGDINKRWRAHSTALQQLIWQAMDTRMANVDRLRFRSCTTRPRPPHKMNETLTTARAGRVPQLLWRGWTARFLPAAGVRNIGNFRAALAVALLLPGASKRHFDPLISMLGHQAQLDVHYTLAELAQQGHDGVLTGLCEIADYLDTQPVPIDYERRRGLTGEGLLPADDWVSICTQTGVHPGQEARLLSVRRYLYQRITGNDLRQAPASLRITTAEETGGVAVVPFRITAALLRALDEYGENYLRGLGIDEPLTWEPPADLAAGLCLPGRPVDVTRAHRLICAEGQAPAVAAKEMGVALESIRHCFEQHPPSSPWSSKSGGSWVDPSRPIARRSRLAAAQARQQAHTVLTNEFLRSEYLDARKTVREIASETRLPKRLISEVLNQSGLIASREPSRKPIVDEQWLREQYVRQARTLASIATELDMSPTTLTRHLRAMGIALRPRGGRRAVSRTELESVPPLIRPALTDRRCWGRLQRFREAMEHRTLAEASRQLGTTRSVLYTQFAALERDLGVQLYIRPRRGESLRPTEAGQAVMDALTDSEGARPGGNTIETGIPPASRAEPMTS</sequence>
<dbReference type="InterPro" id="IPR000847">
    <property type="entry name" value="LysR_HTH_N"/>
</dbReference>
<dbReference type="InterPro" id="IPR036388">
    <property type="entry name" value="WH-like_DNA-bd_sf"/>
</dbReference>
<dbReference type="Pfam" id="PF06527">
    <property type="entry name" value="TniQ"/>
    <property type="match status" value="1"/>
</dbReference>
<gene>
    <name evidence="3" type="ORF">ACFP2V_34460</name>
</gene>
<organism evidence="3 4">
    <name type="scientific">Streptomyces incanus</name>
    <dbReference type="NCBI Taxonomy" id="887453"/>
    <lineage>
        <taxon>Bacteria</taxon>
        <taxon>Bacillati</taxon>
        <taxon>Actinomycetota</taxon>
        <taxon>Actinomycetes</taxon>
        <taxon>Kitasatosporales</taxon>
        <taxon>Streptomycetaceae</taxon>
        <taxon>Streptomyces</taxon>
    </lineage>
</organism>
<keyword evidence="4" id="KW-1185">Reference proteome</keyword>
<protein>
    <submittedName>
        <fullName evidence="3">TniQ family protein</fullName>
    </submittedName>
</protein>
<dbReference type="Pfam" id="PF00126">
    <property type="entry name" value="HTH_1"/>
    <property type="match status" value="1"/>
</dbReference>
<dbReference type="InterPro" id="IPR036390">
    <property type="entry name" value="WH_DNA-bd_sf"/>
</dbReference>
<comment type="caution">
    <text evidence="3">The sequence shown here is derived from an EMBL/GenBank/DDBJ whole genome shotgun (WGS) entry which is preliminary data.</text>
</comment>
<feature type="region of interest" description="Disordered" evidence="1">
    <location>
        <begin position="854"/>
        <end position="880"/>
    </location>
</feature>
<dbReference type="InterPro" id="IPR009492">
    <property type="entry name" value="TniQ"/>
</dbReference>
<dbReference type="SUPFAM" id="SSF46785">
    <property type="entry name" value="Winged helix' DNA-binding domain"/>
    <property type="match status" value="1"/>
</dbReference>
<dbReference type="Proteomes" id="UP001596183">
    <property type="component" value="Unassembled WGS sequence"/>
</dbReference>
<evidence type="ECO:0000313" key="4">
    <source>
        <dbReference type="Proteomes" id="UP001596183"/>
    </source>
</evidence>
<accession>A0ABW0XWG3</accession>
<dbReference type="EMBL" id="JBHSPC010000139">
    <property type="protein sequence ID" value="MFC5674977.1"/>
    <property type="molecule type" value="Genomic_DNA"/>
</dbReference>
<dbReference type="RefSeq" id="WP_055592322.1">
    <property type="nucleotide sequence ID" value="NZ_JBHSPC010000139.1"/>
</dbReference>
<dbReference type="PROSITE" id="PS50931">
    <property type="entry name" value="HTH_LYSR"/>
    <property type="match status" value="1"/>
</dbReference>
<evidence type="ECO:0000313" key="3">
    <source>
        <dbReference type="EMBL" id="MFC5674977.1"/>
    </source>
</evidence>
<reference evidence="4" key="1">
    <citation type="journal article" date="2019" name="Int. J. Syst. Evol. Microbiol.">
        <title>The Global Catalogue of Microorganisms (GCM) 10K type strain sequencing project: providing services to taxonomists for standard genome sequencing and annotation.</title>
        <authorList>
            <consortium name="The Broad Institute Genomics Platform"/>
            <consortium name="The Broad Institute Genome Sequencing Center for Infectious Disease"/>
            <person name="Wu L."/>
            <person name="Ma J."/>
        </authorList>
    </citation>
    <scope>NUCLEOTIDE SEQUENCE [LARGE SCALE GENOMIC DNA]</scope>
    <source>
        <strain evidence="4">JCM 13852</strain>
    </source>
</reference>
<evidence type="ECO:0000256" key="1">
    <source>
        <dbReference type="SAM" id="MobiDB-lite"/>
    </source>
</evidence>